<keyword evidence="2" id="KW-1185">Reference proteome</keyword>
<evidence type="ECO:0000313" key="2">
    <source>
        <dbReference type="Proteomes" id="UP000785613"/>
    </source>
</evidence>
<dbReference type="NCBIfam" id="NF047593">
    <property type="entry name" value="IS66_ISAeme5_TnpA"/>
    <property type="match status" value="1"/>
</dbReference>
<dbReference type="RefSeq" id="WP_167233092.1">
    <property type="nucleotide sequence ID" value="NZ_VUYU01000064.1"/>
</dbReference>
<protein>
    <recommendedName>
        <fullName evidence="3">Helix-turn-helix domain-containing protein</fullName>
    </recommendedName>
</protein>
<evidence type="ECO:0008006" key="3">
    <source>
        <dbReference type="Google" id="ProtNLM"/>
    </source>
</evidence>
<evidence type="ECO:0000313" key="1">
    <source>
        <dbReference type="EMBL" id="NHZ38520.1"/>
    </source>
</evidence>
<reference evidence="1 2" key="1">
    <citation type="submission" date="2019-09" db="EMBL/GenBank/DDBJ databases">
        <title>Taxonomy of Antarctic Massilia spp.: description of Massilia rubra sp. nov., Massilia aquatica sp. nov., Massilia mucilaginosa sp. nov., Massilia frigida sp. nov. isolated from streams, lakes and regoliths.</title>
        <authorList>
            <person name="Holochova P."/>
            <person name="Sedlacek I."/>
            <person name="Kralova S."/>
            <person name="Maslanova I."/>
            <person name="Busse H.-J."/>
            <person name="Stankova E."/>
            <person name="Vrbovska V."/>
            <person name="Kovarovic V."/>
            <person name="Bartak M."/>
            <person name="Svec P."/>
            <person name="Pantucek R."/>
        </authorList>
    </citation>
    <scope>NUCLEOTIDE SEQUENCE [LARGE SCALE GENOMIC DNA]</scope>
    <source>
        <strain evidence="1 2">CCM 8692</strain>
    </source>
</reference>
<comment type="caution">
    <text evidence="1">The sequence shown here is derived from an EMBL/GenBank/DDBJ whole genome shotgun (WGS) entry which is preliminary data.</text>
</comment>
<accession>A0ABX0M1W3</accession>
<gene>
    <name evidence="1" type="ORF">F0185_33785</name>
</gene>
<name>A0ABX0M1W3_9BURK</name>
<dbReference type="Proteomes" id="UP000785613">
    <property type="component" value="Unassembled WGS sequence"/>
</dbReference>
<organism evidence="1 2">
    <name type="scientific">Massilia rubra</name>
    <dbReference type="NCBI Taxonomy" id="2607910"/>
    <lineage>
        <taxon>Bacteria</taxon>
        <taxon>Pseudomonadati</taxon>
        <taxon>Pseudomonadota</taxon>
        <taxon>Betaproteobacteria</taxon>
        <taxon>Burkholderiales</taxon>
        <taxon>Oxalobacteraceae</taxon>
        <taxon>Telluria group</taxon>
        <taxon>Massilia</taxon>
    </lineage>
</organism>
<dbReference type="EMBL" id="VUYU01000064">
    <property type="protein sequence ID" value="NHZ38520.1"/>
    <property type="molecule type" value="Genomic_DNA"/>
</dbReference>
<sequence>MVANVEQINEWQERVARWQASGLSQRAFAIENGVSQRQVSYWARRLGEAQLPPAFVPVRVTPTGASSGIVLRSERGWTVTVPLDVPASWLAELMRAL</sequence>
<proteinExistence type="predicted"/>